<evidence type="ECO:0000313" key="2">
    <source>
        <dbReference type="Proteomes" id="UP001151760"/>
    </source>
</evidence>
<proteinExistence type="predicted"/>
<dbReference type="EMBL" id="BQNB010010067">
    <property type="protein sequence ID" value="GJS72264.1"/>
    <property type="molecule type" value="Genomic_DNA"/>
</dbReference>
<reference evidence="1" key="2">
    <citation type="submission" date="2022-01" db="EMBL/GenBank/DDBJ databases">
        <authorList>
            <person name="Yamashiro T."/>
            <person name="Shiraishi A."/>
            <person name="Satake H."/>
            <person name="Nakayama K."/>
        </authorList>
    </citation>
    <scope>NUCLEOTIDE SEQUENCE</scope>
</reference>
<sequence length="137" mass="15501">MWSKLTPLGLVKEKSMLELYHYDTRAKFSPNNGPCAVNAQTARGFTLERKKLRLQTGEAKPQVHNMFHVSNLKEAATPKEPLAVLSMELMRGLSSPWEREDQIQQEIPTDLFTRPHRRQSAASCALRTRLGLSGDVL</sequence>
<evidence type="ECO:0000313" key="1">
    <source>
        <dbReference type="EMBL" id="GJS72264.1"/>
    </source>
</evidence>
<gene>
    <name evidence="1" type="ORF">Tco_0705105</name>
</gene>
<evidence type="ECO:0008006" key="3">
    <source>
        <dbReference type="Google" id="ProtNLM"/>
    </source>
</evidence>
<reference evidence="1" key="1">
    <citation type="journal article" date="2022" name="Int. J. Mol. Sci.">
        <title>Draft Genome of Tanacetum Coccineum: Genomic Comparison of Closely Related Tanacetum-Family Plants.</title>
        <authorList>
            <person name="Yamashiro T."/>
            <person name="Shiraishi A."/>
            <person name="Nakayama K."/>
            <person name="Satake H."/>
        </authorList>
    </citation>
    <scope>NUCLEOTIDE SEQUENCE</scope>
</reference>
<protein>
    <recommendedName>
        <fullName evidence="3">Reverse transcriptase domain-containing protein</fullName>
    </recommendedName>
</protein>
<dbReference type="Proteomes" id="UP001151760">
    <property type="component" value="Unassembled WGS sequence"/>
</dbReference>
<keyword evidence="2" id="KW-1185">Reference proteome</keyword>
<name>A0ABQ4Y3M2_9ASTR</name>
<comment type="caution">
    <text evidence="1">The sequence shown here is derived from an EMBL/GenBank/DDBJ whole genome shotgun (WGS) entry which is preliminary data.</text>
</comment>
<organism evidence="1 2">
    <name type="scientific">Tanacetum coccineum</name>
    <dbReference type="NCBI Taxonomy" id="301880"/>
    <lineage>
        <taxon>Eukaryota</taxon>
        <taxon>Viridiplantae</taxon>
        <taxon>Streptophyta</taxon>
        <taxon>Embryophyta</taxon>
        <taxon>Tracheophyta</taxon>
        <taxon>Spermatophyta</taxon>
        <taxon>Magnoliopsida</taxon>
        <taxon>eudicotyledons</taxon>
        <taxon>Gunneridae</taxon>
        <taxon>Pentapetalae</taxon>
        <taxon>asterids</taxon>
        <taxon>campanulids</taxon>
        <taxon>Asterales</taxon>
        <taxon>Asteraceae</taxon>
        <taxon>Asteroideae</taxon>
        <taxon>Anthemideae</taxon>
        <taxon>Anthemidinae</taxon>
        <taxon>Tanacetum</taxon>
    </lineage>
</organism>
<accession>A0ABQ4Y3M2</accession>